<keyword evidence="2" id="KW-0902">Two-component regulatory system</keyword>
<dbReference type="InterPro" id="IPR001789">
    <property type="entry name" value="Sig_transdc_resp-reg_receiver"/>
</dbReference>
<dbReference type="EMBL" id="QQXK01000014">
    <property type="protein sequence ID" value="RII42272.1"/>
    <property type="molecule type" value="Genomic_DNA"/>
</dbReference>
<dbReference type="InterPro" id="IPR011006">
    <property type="entry name" value="CheY-like_superfamily"/>
</dbReference>
<dbReference type="Proteomes" id="UP000265419">
    <property type="component" value="Unassembled WGS sequence"/>
</dbReference>
<evidence type="ECO:0000313" key="10">
    <source>
        <dbReference type="EMBL" id="RII42272.1"/>
    </source>
</evidence>
<dbReference type="InterPro" id="IPR016032">
    <property type="entry name" value="Sig_transdc_resp-reg_C-effctor"/>
</dbReference>
<dbReference type="SMART" id="SM00448">
    <property type="entry name" value="REC"/>
    <property type="match status" value="1"/>
</dbReference>
<proteinExistence type="predicted"/>
<evidence type="ECO:0000256" key="1">
    <source>
        <dbReference type="ARBA" id="ARBA00022553"/>
    </source>
</evidence>
<dbReference type="Pfam" id="PF00072">
    <property type="entry name" value="Response_reg"/>
    <property type="match status" value="1"/>
</dbReference>
<dbReference type="Gene3D" id="6.10.250.690">
    <property type="match status" value="1"/>
</dbReference>
<evidence type="ECO:0000256" key="7">
    <source>
        <dbReference type="PROSITE-ProRule" id="PRU01091"/>
    </source>
</evidence>
<evidence type="ECO:0000259" key="8">
    <source>
        <dbReference type="PROSITE" id="PS50110"/>
    </source>
</evidence>
<dbReference type="PROSITE" id="PS51755">
    <property type="entry name" value="OMPR_PHOB"/>
    <property type="match status" value="1"/>
</dbReference>
<dbReference type="GO" id="GO:0032993">
    <property type="term" value="C:protein-DNA complex"/>
    <property type="evidence" value="ECO:0007669"/>
    <property type="project" value="TreeGrafter"/>
</dbReference>
<evidence type="ECO:0000259" key="9">
    <source>
        <dbReference type="PROSITE" id="PS51755"/>
    </source>
</evidence>
<dbReference type="PROSITE" id="PS50110">
    <property type="entry name" value="RESPONSE_REGULATORY"/>
    <property type="match status" value="1"/>
</dbReference>
<gene>
    <name evidence="10" type="ORF">DWB68_08205</name>
</gene>
<evidence type="ECO:0000256" key="6">
    <source>
        <dbReference type="PROSITE-ProRule" id="PRU00169"/>
    </source>
</evidence>
<keyword evidence="4 7" id="KW-0238">DNA-binding</keyword>
<protein>
    <submittedName>
        <fullName evidence="10">DNA-binding response regulator</fullName>
    </submittedName>
</protein>
<dbReference type="SUPFAM" id="SSF52172">
    <property type="entry name" value="CheY-like"/>
    <property type="match status" value="1"/>
</dbReference>
<dbReference type="GO" id="GO:0000976">
    <property type="term" value="F:transcription cis-regulatory region binding"/>
    <property type="evidence" value="ECO:0007669"/>
    <property type="project" value="TreeGrafter"/>
</dbReference>
<accession>A0A399JDZ2</accession>
<feature type="domain" description="OmpR/PhoB-type" evidence="9">
    <location>
        <begin position="154"/>
        <end position="249"/>
    </location>
</feature>
<dbReference type="AlphaFoldDB" id="A0A399JDZ2"/>
<name>A0A399JDZ2_9MICC</name>
<evidence type="ECO:0000256" key="4">
    <source>
        <dbReference type="ARBA" id="ARBA00023125"/>
    </source>
</evidence>
<dbReference type="GO" id="GO:0000156">
    <property type="term" value="F:phosphorelay response regulator activity"/>
    <property type="evidence" value="ECO:0007669"/>
    <property type="project" value="TreeGrafter"/>
</dbReference>
<evidence type="ECO:0000256" key="5">
    <source>
        <dbReference type="ARBA" id="ARBA00023163"/>
    </source>
</evidence>
<dbReference type="PANTHER" id="PTHR48111:SF21">
    <property type="entry name" value="DNA-BINDING DUAL MASTER TRANSCRIPTIONAL REGULATOR RPAA"/>
    <property type="match status" value="1"/>
</dbReference>
<dbReference type="GO" id="GO:0006355">
    <property type="term" value="P:regulation of DNA-templated transcription"/>
    <property type="evidence" value="ECO:0007669"/>
    <property type="project" value="InterPro"/>
</dbReference>
<evidence type="ECO:0000313" key="11">
    <source>
        <dbReference type="Proteomes" id="UP000265419"/>
    </source>
</evidence>
<dbReference type="Gene3D" id="1.10.10.10">
    <property type="entry name" value="Winged helix-like DNA-binding domain superfamily/Winged helix DNA-binding domain"/>
    <property type="match status" value="1"/>
</dbReference>
<dbReference type="InterPro" id="IPR001867">
    <property type="entry name" value="OmpR/PhoB-type_DNA-bd"/>
</dbReference>
<dbReference type="GO" id="GO:0005829">
    <property type="term" value="C:cytosol"/>
    <property type="evidence" value="ECO:0007669"/>
    <property type="project" value="TreeGrafter"/>
</dbReference>
<dbReference type="CDD" id="cd00383">
    <property type="entry name" value="trans_reg_C"/>
    <property type="match status" value="1"/>
</dbReference>
<organism evidence="10 11">
    <name type="scientific">Galactobacter valiniphilus</name>
    <dbReference type="NCBI Taxonomy" id="2676122"/>
    <lineage>
        <taxon>Bacteria</taxon>
        <taxon>Bacillati</taxon>
        <taxon>Actinomycetota</taxon>
        <taxon>Actinomycetes</taxon>
        <taxon>Micrococcales</taxon>
        <taxon>Micrococcaceae</taxon>
        <taxon>Galactobacter</taxon>
    </lineage>
</organism>
<feature type="modified residue" description="4-aspartylphosphate" evidence="6">
    <location>
        <position position="58"/>
    </location>
</feature>
<comment type="caution">
    <text evidence="10">The sequence shown here is derived from an EMBL/GenBank/DDBJ whole genome shotgun (WGS) entry which is preliminary data.</text>
</comment>
<keyword evidence="3" id="KW-0805">Transcription regulation</keyword>
<keyword evidence="11" id="KW-1185">Reference proteome</keyword>
<dbReference type="SMART" id="SM00862">
    <property type="entry name" value="Trans_reg_C"/>
    <property type="match status" value="1"/>
</dbReference>
<dbReference type="CDD" id="cd17574">
    <property type="entry name" value="REC_OmpR"/>
    <property type="match status" value="1"/>
</dbReference>
<dbReference type="InterPro" id="IPR039420">
    <property type="entry name" value="WalR-like"/>
</dbReference>
<feature type="DNA-binding region" description="OmpR/PhoB-type" evidence="7">
    <location>
        <begin position="154"/>
        <end position="249"/>
    </location>
</feature>
<keyword evidence="5" id="KW-0804">Transcription</keyword>
<dbReference type="SUPFAM" id="SSF46894">
    <property type="entry name" value="C-terminal effector domain of the bipartite response regulators"/>
    <property type="match status" value="1"/>
</dbReference>
<dbReference type="PANTHER" id="PTHR48111">
    <property type="entry name" value="REGULATOR OF RPOS"/>
    <property type="match status" value="1"/>
</dbReference>
<sequence>MGEGQARLHVVHVEDDDVIREATALGLERIGYDVHGEADGLEGLEYLRTHPADVVLLDVMLPGISGAALCRRLREFSRVPVIMLSARHDNVDVVAGLDAGADDYVAKPVSLDVLDARIRALLRRSGATTGRAEGPDTLASGGVGGADIAAQGTSTAEAIGPDLLMDREALQLTLRGEPIHLTPTEWRLLILLVQERGRLVTREHLLREAWEDAWAGDTRLVDVHVQRLRRKVGGERITTVRGFGYRWHD</sequence>
<dbReference type="Pfam" id="PF00486">
    <property type="entry name" value="Trans_reg_C"/>
    <property type="match status" value="1"/>
</dbReference>
<dbReference type="InterPro" id="IPR036388">
    <property type="entry name" value="WH-like_DNA-bd_sf"/>
</dbReference>
<evidence type="ECO:0000256" key="3">
    <source>
        <dbReference type="ARBA" id="ARBA00023015"/>
    </source>
</evidence>
<evidence type="ECO:0000256" key="2">
    <source>
        <dbReference type="ARBA" id="ARBA00023012"/>
    </source>
</evidence>
<reference evidence="10 11" key="1">
    <citation type="submission" date="2018-07" db="EMBL/GenBank/DDBJ databases">
        <title>Arthrobacter sp. nov., isolated from raw cow's milk with high bacterial count.</title>
        <authorList>
            <person name="Hahne J."/>
            <person name="Isele D."/>
            <person name="Lipski A."/>
        </authorList>
    </citation>
    <scope>NUCLEOTIDE SEQUENCE [LARGE SCALE GENOMIC DNA]</scope>
    <source>
        <strain evidence="10 11">JZ R-35</strain>
    </source>
</reference>
<feature type="domain" description="Response regulatory" evidence="8">
    <location>
        <begin position="9"/>
        <end position="122"/>
    </location>
</feature>
<dbReference type="Gene3D" id="3.40.50.2300">
    <property type="match status" value="1"/>
</dbReference>
<keyword evidence="1 6" id="KW-0597">Phosphoprotein</keyword>